<keyword evidence="1" id="KW-0812">Transmembrane</keyword>
<evidence type="ECO:0000313" key="3">
    <source>
        <dbReference type="Proteomes" id="UP001431776"/>
    </source>
</evidence>
<feature type="transmembrane region" description="Helical" evidence="1">
    <location>
        <begin position="125"/>
        <end position="142"/>
    </location>
</feature>
<sequence length="232" mass="25601">MEAGGGPTKELHWSFVAMLFALAIGEVAVGLSNLINLNIQGHIRFRDGLPAYSHLLLAATVIAASWVGWRNSEYSGTHVQSVFSLDFIVLMVDVALVVCYFLLARVAESPQRPSYAIIPDASREAWIIAVIMLIYVVWDLLSSCNHRNKLGKRLWASVIPFVLSVVALWLFPLHSDDSRAVVFTDIALFGLVLLFRALKLHDWGCHTPLSKLAIGVSVFVFLAFLVLARSVA</sequence>
<feature type="transmembrane region" description="Helical" evidence="1">
    <location>
        <begin position="12"/>
        <end position="37"/>
    </location>
</feature>
<dbReference type="EMBL" id="JASCXX010000013">
    <property type="protein sequence ID" value="MDI6449788.1"/>
    <property type="molecule type" value="Genomic_DNA"/>
</dbReference>
<name>A0AAW6U3J1_9BACT</name>
<keyword evidence="1" id="KW-0472">Membrane</keyword>
<proteinExistence type="predicted"/>
<dbReference type="Proteomes" id="UP001431776">
    <property type="component" value="Unassembled WGS sequence"/>
</dbReference>
<feature type="transmembrane region" description="Helical" evidence="1">
    <location>
        <begin position="210"/>
        <end position="228"/>
    </location>
</feature>
<keyword evidence="1" id="KW-1133">Transmembrane helix</keyword>
<reference evidence="2" key="1">
    <citation type="submission" date="2023-05" db="EMBL/GenBank/DDBJ databases">
        <title>Anaerotaeda fermentans gen. nov., sp. nov., a novel anaerobic planctomycete of the new family within the order Sedimentisphaerales isolated from Taman Peninsula, Russia.</title>
        <authorList>
            <person name="Khomyakova M.A."/>
            <person name="Merkel A.Y."/>
            <person name="Slobodkin A.I."/>
        </authorList>
    </citation>
    <scope>NUCLEOTIDE SEQUENCE</scope>
    <source>
        <strain evidence="2">M17dextr</strain>
    </source>
</reference>
<feature type="transmembrane region" description="Helical" evidence="1">
    <location>
        <begin position="81"/>
        <end position="104"/>
    </location>
</feature>
<keyword evidence="3" id="KW-1185">Reference proteome</keyword>
<feature type="transmembrane region" description="Helical" evidence="1">
    <location>
        <begin position="49"/>
        <end position="69"/>
    </location>
</feature>
<evidence type="ECO:0000256" key="1">
    <source>
        <dbReference type="SAM" id="Phobius"/>
    </source>
</evidence>
<dbReference type="RefSeq" id="WP_349245197.1">
    <property type="nucleotide sequence ID" value="NZ_JASCXX010000013.1"/>
</dbReference>
<comment type="caution">
    <text evidence="2">The sequence shown here is derived from an EMBL/GenBank/DDBJ whole genome shotgun (WGS) entry which is preliminary data.</text>
</comment>
<gene>
    <name evidence="2" type="ORF">QJ522_12085</name>
</gene>
<protein>
    <submittedName>
        <fullName evidence="2">Uncharacterized protein</fullName>
    </submittedName>
</protein>
<dbReference type="AlphaFoldDB" id="A0AAW6U3J1"/>
<feature type="transmembrane region" description="Helical" evidence="1">
    <location>
        <begin position="180"/>
        <end position="198"/>
    </location>
</feature>
<accession>A0AAW6U3J1</accession>
<organism evidence="2 3">
    <name type="scientific">Anaerobaca lacustris</name>
    <dbReference type="NCBI Taxonomy" id="3044600"/>
    <lineage>
        <taxon>Bacteria</taxon>
        <taxon>Pseudomonadati</taxon>
        <taxon>Planctomycetota</taxon>
        <taxon>Phycisphaerae</taxon>
        <taxon>Sedimentisphaerales</taxon>
        <taxon>Anaerobacaceae</taxon>
        <taxon>Anaerobaca</taxon>
    </lineage>
</organism>
<feature type="transmembrane region" description="Helical" evidence="1">
    <location>
        <begin position="154"/>
        <end position="173"/>
    </location>
</feature>
<evidence type="ECO:0000313" key="2">
    <source>
        <dbReference type="EMBL" id="MDI6449788.1"/>
    </source>
</evidence>